<keyword evidence="2" id="KW-0812">Transmembrane</keyword>
<reference evidence="3 4" key="1">
    <citation type="journal article" date="2024" name="Nat. Commun.">
        <title>Phylogenomics reveals the evolutionary origins of lichenization in chlorophyte algae.</title>
        <authorList>
            <person name="Puginier C."/>
            <person name="Libourel C."/>
            <person name="Otte J."/>
            <person name="Skaloud P."/>
            <person name="Haon M."/>
            <person name="Grisel S."/>
            <person name="Petersen M."/>
            <person name="Berrin J.G."/>
            <person name="Delaux P.M."/>
            <person name="Dal Grande F."/>
            <person name="Keller J."/>
        </authorList>
    </citation>
    <scope>NUCLEOTIDE SEQUENCE [LARGE SCALE GENOMIC DNA]</scope>
    <source>
        <strain evidence="3 4">SAG 245.80</strain>
    </source>
</reference>
<gene>
    <name evidence="3" type="ORF">WJX81_000784</name>
</gene>
<organism evidence="3 4">
    <name type="scientific">Elliptochloris bilobata</name>
    <dbReference type="NCBI Taxonomy" id="381761"/>
    <lineage>
        <taxon>Eukaryota</taxon>
        <taxon>Viridiplantae</taxon>
        <taxon>Chlorophyta</taxon>
        <taxon>core chlorophytes</taxon>
        <taxon>Trebouxiophyceae</taxon>
        <taxon>Trebouxiophyceae incertae sedis</taxon>
        <taxon>Elliptochloris clade</taxon>
        <taxon>Elliptochloris</taxon>
    </lineage>
</organism>
<dbReference type="AlphaFoldDB" id="A0AAW1QXR2"/>
<keyword evidence="2" id="KW-0472">Membrane</keyword>
<dbReference type="Proteomes" id="UP001445335">
    <property type="component" value="Unassembled WGS sequence"/>
</dbReference>
<comment type="caution">
    <text evidence="3">The sequence shown here is derived from an EMBL/GenBank/DDBJ whole genome shotgun (WGS) entry which is preliminary data.</text>
</comment>
<proteinExistence type="predicted"/>
<evidence type="ECO:0000256" key="2">
    <source>
        <dbReference type="SAM" id="Phobius"/>
    </source>
</evidence>
<keyword evidence="2" id="KW-1133">Transmembrane helix</keyword>
<dbReference type="EMBL" id="JALJOU010000068">
    <property type="protein sequence ID" value="KAK9826085.1"/>
    <property type="molecule type" value="Genomic_DNA"/>
</dbReference>
<name>A0AAW1QXR2_9CHLO</name>
<feature type="compositionally biased region" description="Basic and acidic residues" evidence="1">
    <location>
        <begin position="49"/>
        <end position="74"/>
    </location>
</feature>
<evidence type="ECO:0000313" key="3">
    <source>
        <dbReference type="EMBL" id="KAK9826085.1"/>
    </source>
</evidence>
<keyword evidence="4" id="KW-1185">Reference proteome</keyword>
<protein>
    <submittedName>
        <fullName evidence="3">Uncharacterized protein</fullName>
    </submittedName>
</protein>
<feature type="transmembrane region" description="Helical" evidence="2">
    <location>
        <begin position="20"/>
        <end position="39"/>
    </location>
</feature>
<evidence type="ECO:0000256" key="1">
    <source>
        <dbReference type="SAM" id="MobiDB-lite"/>
    </source>
</evidence>
<sequence length="74" mass="8171">MSSHPSKPSIDEEKWGPISANVGRVLLGVAAGVVMTLLVQKWNDSNMGDEAKANARDLKHTAEQKGREIRDSWR</sequence>
<feature type="region of interest" description="Disordered" evidence="1">
    <location>
        <begin position="48"/>
        <end position="74"/>
    </location>
</feature>
<accession>A0AAW1QXR2</accession>
<evidence type="ECO:0000313" key="4">
    <source>
        <dbReference type="Proteomes" id="UP001445335"/>
    </source>
</evidence>